<dbReference type="PANTHER" id="PTHR13151">
    <property type="entry name" value="CBF1 INTERACTING COREPRESSOR CIR"/>
    <property type="match status" value="1"/>
</dbReference>
<dbReference type="EMBL" id="MJFZ01000572">
    <property type="protein sequence ID" value="RAW27343.1"/>
    <property type="molecule type" value="Genomic_DNA"/>
</dbReference>
<dbReference type="STRING" id="29920.A0A329RRQ0"/>
<evidence type="ECO:0000256" key="1">
    <source>
        <dbReference type="SAM" id="MobiDB-lite"/>
    </source>
</evidence>
<accession>A0A329RRQ0</accession>
<keyword evidence="4" id="KW-1185">Reference proteome</keyword>
<dbReference type="PANTHER" id="PTHR13151:SF2">
    <property type="entry name" value="COREPRESSOR INTERACTING WITH RBPJ 1"/>
    <property type="match status" value="1"/>
</dbReference>
<evidence type="ECO:0000313" key="4">
    <source>
        <dbReference type="Proteomes" id="UP000251314"/>
    </source>
</evidence>
<dbReference type="Pfam" id="PF10197">
    <property type="entry name" value="Cir_N"/>
    <property type="match status" value="1"/>
</dbReference>
<dbReference type="InterPro" id="IPR040014">
    <property type="entry name" value="CIR1"/>
</dbReference>
<organism evidence="3 4">
    <name type="scientific">Phytophthora cactorum</name>
    <dbReference type="NCBI Taxonomy" id="29920"/>
    <lineage>
        <taxon>Eukaryota</taxon>
        <taxon>Sar</taxon>
        <taxon>Stramenopiles</taxon>
        <taxon>Oomycota</taxon>
        <taxon>Peronosporomycetes</taxon>
        <taxon>Peronosporales</taxon>
        <taxon>Peronosporaceae</taxon>
        <taxon>Phytophthora</taxon>
    </lineage>
</organism>
<gene>
    <name evidence="3" type="ORF">PC110_g16253</name>
</gene>
<dbReference type="SMART" id="SM01083">
    <property type="entry name" value="Cir_N"/>
    <property type="match status" value="1"/>
</dbReference>
<feature type="domain" description="CBF1-interacting co-repressor CIR N-terminal" evidence="2">
    <location>
        <begin position="10"/>
        <end position="42"/>
    </location>
</feature>
<dbReference type="Proteomes" id="UP000251314">
    <property type="component" value="Unassembled WGS sequence"/>
</dbReference>
<dbReference type="GO" id="GO:0005634">
    <property type="term" value="C:nucleus"/>
    <property type="evidence" value="ECO:0007669"/>
    <property type="project" value="TreeGrafter"/>
</dbReference>
<sequence length="42" mass="5067">MSLQFLGQKSWHPASKANQKRIWVAEQQAKEREERERQKAKE</sequence>
<feature type="non-terminal residue" evidence="3">
    <location>
        <position position="42"/>
    </location>
</feature>
<feature type="region of interest" description="Disordered" evidence="1">
    <location>
        <begin position="1"/>
        <end position="22"/>
    </location>
</feature>
<reference evidence="3 4" key="1">
    <citation type="submission" date="2018-01" db="EMBL/GenBank/DDBJ databases">
        <title>Draft genome of the strawberry crown rot pathogen Phytophthora cactorum.</title>
        <authorList>
            <person name="Armitage A.D."/>
            <person name="Lysoe E."/>
            <person name="Nellist C.F."/>
            <person name="Harrison R.J."/>
            <person name="Brurberg M.B."/>
        </authorList>
    </citation>
    <scope>NUCLEOTIDE SEQUENCE [LARGE SCALE GENOMIC DNA]</scope>
    <source>
        <strain evidence="3 4">10300</strain>
    </source>
</reference>
<evidence type="ECO:0000259" key="2">
    <source>
        <dbReference type="SMART" id="SM01083"/>
    </source>
</evidence>
<name>A0A329RRQ0_9STRA</name>
<dbReference type="GO" id="GO:0003714">
    <property type="term" value="F:transcription corepressor activity"/>
    <property type="evidence" value="ECO:0007669"/>
    <property type="project" value="InterPro"/>
</dbReference>
<dbReference type="InterPro" id="IPR019339">
    <property type="entry name" value="CIR_N_dom"/>
</dbReference>
<proteinExistence type="predicted"/>
<dbReference type="VEuPathDB" id="FungiDB:PC110_g16253"/>
<dbReference type="AlphaFoldDB" id="A0A329RRQ0"/>
<protein>
    <recommendedName>
        <fullName evidence="2">CBF1-interacting co-repressor CIR N-terminal domain-containing protein</fullName>
    </recommendedName>
</protein>
<comment type="caution">
    <text evidence="3">The sequence shown here is derived from an EMBL/GenBank/DDBJ whole genome shotgun (WGS) entry which is preliminary data.</text>
</comment>
<evidence type="ECO:0000313" key="3">
    <source>
        <dbReference type="EMBL" id="RAW27343.1"/>
    </source>
</evidence>